<reference evidence="1" key="1">
    <citation type="submission" date="2018-02" db="EMBL/GenBank/DDBJ databases">
        <title>Rhizophora mucronata_Transcriptome.</title>
        <authorList>
            <person name="Meera S.P."/>
            <person name="Sreeshan A."/>
            <person name="Augustine A."/>
        </authorList>
    </citation>
    <scope>NUCLEOTIDE SEQUENCE</scope>
    <source>
        <tissue evidence="1">Leaf</tissue>
    </source>
</reference>
<dbReference type="EMBL" id="GGEC01079712">
    <property type="protein sequence ID" value="MBX60196.1"/>
    <property type="molecule type" value="Transcribed_RNA"/>
</dbReference>
<protein>
    <submittedName>
        <fullName evidence="1">Uncharacterized protein</fullName>
    </submittedName>
</protein>
<sequence>MIIQILDVDDQIRKLRSLLSVS</sequence>
<name>A0A2P2PZQ8_RHIMU</name>
<proteinExistence type="predicted"/>
<dbReference type="AlphaFoldDB" id="A0A2P2PZQ8"/>
<accession>A0A2P2PZQ8</accession>
<evidence type="ECO:0000313" key="1">
    <source>
        <dbReference type="EMBL" id="MBX60196.1"/>
    </source>
</evidence>
<organism evidence="1">
    <name type="scientific">Rhizophora mucronata</name>
    <name type="common">Asiatic mangrove</name>
    <dbReference type="NCBI Taxonomy" id="61149"/>
    <lineage>
        <taxon>Eukaryota</taxon>
        <taxon>Viridiplantae</taxon>
        <taxon>Streptophyta</taxon>
        <taxon>Embryophyta</taxon>
        <taxon>Tracheophyta</taxon>
        <taxon>Spermatophyta</taxon>
        <taxon>Magnoliopsida</taxon>
        <taxon>eudicotyledons</taxon>
        <taxon>Gunneridae</taxon>
        <taxon>Pentapetalae</taxon>
        <taxon>rosids</taxon>
        <taxon>fabids</taxon>
        <taxon>Malpighiales</taxon>
        <taxon>Rhizophoraceae</taxon>
        <taxon>Rhizophora</taxon>
    </lineage>
</organism>